<evidence type="ECO:0000313" key="3">
    <source>
        <dbReference type="Proteomes" id="UP001244787"/>
    </source>
</evidence>
<evidence type="ECO:0000313" key="2">
    <source>
        <dbReference type="EMBL" id="MDN3724964.1"/>
    </source>
</evidence>
<name>A0ABT8DJH3_9FLAO</name>
<feature type="transmembrane region" description="Helical" evidence="1">
    <location>
        <begin position="12"/>
        <end position="31"/>
    </location>
</feature>
<keyword evidence="1" id="KW-1133">Transmembrane helix</keyword>
<dbReference type="RefSeq" id="WP_290255055.1">
    <property type="nucleotide sequence ID" value="NZ_JAUGQQ010000007.1"/>
</dbReference>
<keyword evidence="1" id="KW-0472">Membrane</keyword>
<gene>
    <name evidence="2" type="ORF">QRD02_11260</name>
</gene>
<sequence length="144" mass="16475">MEKSFKSLKYLPKAITSLSFLIFLLAIFFLFQGRKHEYFRIANIDAYLPDFYTHISNFSISCLLYAGIGYFWLMAGLRFKYIIGLGIAVLASNFIYEMFIGILNTPDIIDAYYGAVGTAFAFLFLLITWKYGLKPNPNVNNADI</sequence>
<dbReference type="EMBL" id="JAUGQQ010000007">
    <property type="protein sequence ID" value="MDN3724964.1"/>
    <property type="molecule type" value="Genomic_DNA"/>
</dbReference>
<keyword evidence="1" id="KW-0812">Transmembrane</keyword>
<protein>
    <recommendedName>
        <fullName evidence="4">VanZ-like domain-containing protein</fullName>
    </recommendedName>
</protein>
<evidence type="ECO:0000256" key="1">
    <source>
        <dbReference type="SAM" id="Phobius"/>
    </source>
</evidence>
<feature type="transmembrane region" description="Helical" evidence="1">
    <location>
        <begin position="51"/>
        <end position="74"/>
    </location>
</feature>
<reference evidence="2 3" key="1">
    <citation type="submission" date="2023-06" db="EMBL/GenBank/DDBJ databases">
        <authorList>
            <person name="Ye Y.-Q."/>
            <person name="Du Z.-J."/>
        </authorList>
    </citation>
    <scope>NUCLEOTIDE SEQUENCE [LARGE SCALE GENOMIC DNA]</scope>
    <source>
        <strain evidence="2 3">SDUM287046</strain>
    </source>
</reference>
<comment type="caution">
    <text evidence="2">The sequence shown here is derived from an EMBL/GenBank/DDBJ whole genome shotgun (WGS) entry which is preliminary data.</text>
</comment>
<dbReference type="Proteomes" id="UP001244787">
    <property type="component" value="Unassembled WGS sequence"/>
</dbReference>
<proteinExistence type="predicted"/>
<feature type="transmembrane region" description="Helical" evidence="1">
    <location>
        <begin position="111"/>
        <end position="129"/>
    </location>
</feature>
<accession>A0ABT8DJH3</accession>
<feature type="transmembrane region" description="Helical" evidence="1">
    <location>
        <begin position="81"/>
        <end position="99"/>
    </location>
</feature>
<evidence type="ECO:0008006" key="4">
    <source>
        <dbReference type="Google" id="ProtNLM"/>
    </source>
</evidence>
<keyword evidence="3" id="KW-1185">Reference proteome</keyword>
<organism evidence="2 3">
    <name type="scientific">Aequorivita aurantiaca</name>
    <dbReference type="NCBI Taxonomy" id="3053356"/>
    <lineage>
        <taxon>Bacteria</taxon>
        <taxon>Pseudomonadati</taxon>
        <taxon>Bacteroidota</taxon>
        <taxon>Flavobacteriia</taxon>
        <taxon>Flavobacteriales</taxon>
        <taxon>Flavobacteriaceae</taxon>
        <taxon>Aequorivita</taxon>
    </lineage>
</organism>